<dbReference type="AlphaFoldDB" id="A0AAV2QUM9"/>
<reference evidence="9 10" key="1">
    <citation type="submission" date="2024-05" db="EMBL/GenBank/DDBJ databases">
        <authorList>
            <person name="Wallberg A."/>
        </authorList>
    </citation>
    <scope>NUCLEOTIDE SEQUENCE [LARGE SCALE GENOMIC DNA]</scope>
</reference>
<dbReference type="PRINTS" id="PR00376">
    <property type="entry name" value="IL1BCENZYME"/>
</dbReference>
<protein>
    <submittedName>
        <fullName evidence="9">Uncharacterized protein</fullName>
    </submittedName>
</protein>
<gene>
    <name evidence="9" type="ORF">MNOR_LOCUS16501</name>
</gene>
<dbReference type="PANTHER" id="PTHR47901:SF8">
    <property type="entry name" value="CASPASE-3"/>
    <property type="match status" value="1"/>
</dbReference>
<proteinExistence type="inferred from homology"/>
<evidence type="ECO:0000259" key="7">
    <source>
        <dbReference type="PROSITE" id="PS50207"/>
    </source>
</evidence>
<dbReference type="SUPFAM" id="SSF52129">
    <property type="entry name" value="Caspase-like"/>
    <property type="match status" value="2"/>
</dbReference>
<keyword evidence="3" id="KW-0053">Apoptosis</keyword>
<evidence type="ECO:0000313" key="9">
    <source>
        <dbReference type="EMBL" id="CAL4099498.1"/>
    </source>
</evidence>
<dbReference type="InterPro" id="IPR002398">
    <property type="entry name" value="Pept_C14"/>
</dbReference>
<dbReference type="InterPro" id="IPR011600">
    <property type="entry name" value="Pept_C14_caspase"/>
</dbReference>
<dbReference type="GO" id="GO:0004197">
    <property type="term" value="F:cysteine-type endopeptidase activity"/>
    <property type="evidence" value="ECO:0007669"/>
    <property type="project" value="InterPro"/>
</dbReference>
<keyword evidence="4" id="KW-0378">Hydrolase</keyword>
<evidence type="ECO:0000256" key="2">
    <source>
        <dbReference type="ARBA" id="ARBA00022670"/>
    </source>
</evidence>
<evidence type="ECO:0000313" key="10">
    <source>
        <dbReference type="Proteomes" id="UP001497623"/>
    </source>
</evidence>
<dbReference type="GO" id="GO:0006915">
    <property type="term" value="P:apoptotic process"/>
    <property type="evidence" value="ECO:0007669"/>
    <property type="project" value="UniProtKB-KW"/>
</dbReference>
<evidence type="ECO:0000256" key="5">
    <source>
        <dbReference type="RuleBase" id="RU003971"/>
    </source>
</evidence>
<dbReference type="InterPro" id="IPR001309">
    <property type="entry name" value="Pept_C14_p20"/>
</dbReference>
<feature type="non-terminal residue" evidence="9">
    <location>
        <position position="687"/>
    </location>
</feature>
<evidence type="ECO:0000256" key="3">
    <source>
        <dbReference type="ARBA" id="ARBA00022703"/>
    </source>
</evidence>
<name>A0AAV2QUM9_MEGNR</name>
<evidence type="ECO:0000256" key="4">
    <source>
        <dbReference type="ARBA" id="ARBA00022801"/>
    </source>
</evidence>
<comment type="similarity">
    <text evidence="1 5">Belongs to the peptidase C14A family.</text>
</comment>
<dbReference type="Pfam" id="PF00656">
    <property type="entry name" value="Peptidase_C14"/>
    <property type="match status" value="1"/>
</dbReference>
<dbReference type="PANTHER" id="PTHR47901">
    <property type="entry name" value="CASPASE RECRUITMENT DOMAIN-CONTAINING PROTEIN 18"/>
    <property type="match status" value="1"/>
</dbReference>
<sequence>MSWNKLRKTVFNRNSFRKKKDHNNFKIESENEDGIENHKIEHNLSDTKESRDLNEINLRTNIKVDNKHEVESYKIDIDDDNSSITSLQERNNITIDVEESKGRKVDNQLNDRTNSISTQIKNMNEKTNLLEDEVFVKESSNISLTYKKVSHENISYILNQGTNESQTNTNSSMPSSPKYRNRTLSDSNLRKMIARKSFLESNYDPRLSLSPIKTTEKSVTFSPFPRQRKRGRCRSQFKSVSNINVKYTKVFGPEDGAYKNDTTPRGHVFMYNFSKFENDIYPERQGSETDYTNLLSLLQQMGYGTPASLFRFCKTGFIDKEEFMNDLRTFSESKFLLLSSSCIIVIMSHGSGSKTFLTSDNQEVDLMDVYTQLNNNNCNNLMGKPKLFILQFCRNIQPSVESPRGRLGPLNTSINLQSEEMKKLIENEVKKQIESLLGTQSVIKTQTTYQLEEDLVLDQTDEGPMLLKQCINEKIINSMECLSLSPRSRSRTSSNASTIERNNEKESAQQHNIFLYEPVSSTSNLSNSLERDQDSFLKSYQPSLPHNKSSSHTSLLEYDEEKEHPLSIQRYQADAKAMAPSSQDAEGFQRFSDMYSIFSTTAGELSYRDPIKGSLLVQAICHIFAEFAYQDDIDTLVRKVSSYMAKTLQKDDPITIPRQTCERTNNGLDKLFYFNPEEPPCCRSETL</sequence>
<dbReference type="InterPro" id="IPR029030">
    <property type="entry name" value="Caspase-like_dom_sf"/>
</dbReference>
<feature type="domain" description="Caspase family p20" evidence="8">
    <location>
        <begin position="264"/>
        <end position="397"/>
    </location>
</feature>
<feature type="compositionally biased region" description="Polar residues" evidence="6">
    <location>
        <begin position="160"/>
        <end position="175"/>
    </location>
</feature>
<feature type="domain" description="Caspase family p10" evidence="7">
    <location>
        <begin position="592"/>
        <end position="676"/>
    </location>
</feature>
<accession>A0AAV2QUM9</accession>
<feature type="region of interest" description="Disordered" evidence="6">
    <location>
        <begin position="160"/>
        <end position="186"/>
    </location>
</feature>
<evidence type="ECO:0000259" key="8">
    <source>
        <dbReference type="PROSITE" id="PS50208"/>
    </source>
</evidence>
<feature type="region of interest" description="Disordered" evidence="6">
    <location>
        <begin position="486"/>
        <end position="510"/>
    </location>
</feature>
<dbReference type="Gene3D" id="3.40.50.1460">
    <property type="match status" value="2"/>
</dbReference>
<dbReference type="PROSITE" id="PS50208">
    <property type="entry name" value="CASPASE_P20"/>
    <property type="match status" value="1"/>
</dbReference>
<feature type="compositionally biased region" description="Low complexity" evidence="6">
    <location>
        <begin position="486"/>
        <end position="497"/>
    </location>
</feature>
<dbReference type="InterPro" id="IPR002138">
    <property type="entry name" value="Pept_C14_p10"/>
</dbReference>
<dbReference type="EMBL" id="CAXKWB010010876">
    <property type="protein sequence ID" value="CAL4099498.1"/>
    <property type="molecule type" value="Genomic_DNA"/>
</dbReference>
<evidence type="ECO:0000256" key="1">
    <source>
        <dbReference type="ARBA" id="ARBA00010134"/>
    </source>
</evidence>
<dbReference type="PROSITE" id="PS50207">
    <property type="entry name" value="CASPASE_P10"/>
    <property type="match status" value="1"/>
</dbReference>
<keyword evidence="2" id="KW-0645">Protease</keyword>
<dbReference type="InterPro" id="IPR015917">
    <property type="entry name" value="Pept_C14A"/>
</dbReference>
<comment type="caution">
    <text evidence="9">The sequence shown here is derived from an EMBL/GenBank/DDBJ whole genome shotgun (WGS) entry which is preliminary data.</text>
</comment>
<organism evidence="9 10">
    <name type="scientific">Meganyctiphanes norvegica</name>
    <name type="common">Northern krill</name>
    <name type="synonym">Thysanopoda norvegica</name>
    <dbReference type="NCBI Taxonomy" id="48144"/>
    <lineage>
        <taxon>Eukaryota</taxon>
        <taxon>Metazoa</taxon>
        <taxon>Ecdysozoa</taxon>
        <taxon>Arthropoda</taxon>
        <taxon>Crustacea</taxon>
        <taxon>Multicrustacea</taxon>
        <taxon>Malacostraca</taxon>
        <taxon>Eumalacostraca</taxon>
        <taxon>Eucarida</taxon>
        <taxon>Euphausiacea</taxon>
        <taxon>Euphausiidae</taxon>
        <taxon>Meganyctiphanes</taxon>
    </lineage>
</organism>
<dbReference type="SMART" id="SM00115">
    <property type="entry name" value="CASc"/>
    <property type="match status" value="1"/>
</dbReference>
<dbReference type="Proteomes" id="UP001497623">
    <property type="component" value="Unassembled WGS sequence"/>
</dbReference>
<evidence type="ECO:0000256" key="6">
    <source>
        <dbReference type="SAM" id="MobiDB-lite"/>
    </source>
</evidence>
<dbReference type="GO" id="GO:0006508">
    <property type="term" value="P:proteolysis"/>
    <property type="evidence" value="ECO:0007669"/>
    <property type="project" value="UniProtKB-KW"/>
</dbReference>
<keyword evidence="10" id="KW-1185">Reference proteome</keyword>